<organism evidence="3 4">
    <name type="scientific">Dissophora globulifera</name>
    <dbReference type="NCBI Taxonomy" id="979702"/>
    <lineage>
        <taxon>Eukaryota</taxon>
        <taxon>Fungi</taxon>
        <taxon>Fungi incertae sedis</taxon>
        <taxon>Mucoromycota</taxon>
        <taxon>Mortierellomycotina</taxon>
        <taxon>Mortierellomycetes</taxon>
        <taxon>Mortierellales</taxon>
        <taxon>Mortierellaceae</taxon>
        <taxon>Dissophora</taxon>
    </lineage>
</organism>
<dbReference type="GO" id="GO:0030170">
    <property type="term" value="F:pyridoxal phosphate binding"/>
    <property type="evidence" value="ECO:0007669"/>
    <property type="project" value="InterPro"/>
</dbReference>
<dbReference type="PANTHER" id="PTHR43795:SF39">
    <property type="entry name" value="AMINOTRANSFERASE CLASS I_CLASSII DOMAIN-CONTAINING PROTEIN"/>
    <property type="match status" value="1"/>
</dbReference>
<evidence type="ECO:0000256" key="1">
    <source>
        <dbReference type="ARBA" id="ARBA00022898"/>
    </source>
</evidence>
<dbReference type="GO" id="GO:0006520">
    <property type="term" value="P:amino acid metabolic process"/>
    <property type="evidence" value="ECO:0007669"/>
    <property type="project" value="TreeGrafter"/>
</dbReference>
<dbReference type="InterPro" id="IPR004839">
    <property type="entry name" value="Aminotransferase_I/II_large"/>
</dbReference>
<evidence type="ECO:0000313" key="3">
    <source>
        <dbReference type="EMBL" id="KAG0328037.1"/>
    </source>
</evidence>
<protein>
    <recommendedName>
        <fullName evidence="2">Aminotransferase class I/classII large domain-containing protein</fullName>
    </recommendedName>
</protein>
<name>A0A9P6RWC7_9FUNG</name>
<dbReference type="CDD" id="cd00609">
    <property type="entry name" value="AAT_like"/>
    <property type="match status" value="1"/>
</dbReference>
<dbReference type="InterPro" id="IPR015422">
    <property type="entry name" value="PyrdxlP-dep_Trfase_small"/>
</dbReference>
<dbReference type="Proteomes" id="UP000738325">
    <property type="component" value="Unassembled WGS sequence"/>
</dbReference>
<dbReference type="SUPFAM" id="SSF53383">
    <property type="entry name" value="PLP-dependent transferases"/>
    <property type="match status" value="1"/>
</dbReference>
<dbReference type="InterPro" id="IPR015421">
    <property type="entry name" value="PyrdxlP-dep_Trfase_major"/>
</dbReference>
<dbReference type="Pfam" id="PF00155">
    <property type="entry name" value="Aminotran_1_2"/>
    <property type="match status" value="1"/>
</dbReference>
<dbReference type="EMBL" id="JAAAIP010000043">
    <property type="protein sequence ID" value="KAG0328037.1"/>
    <property type="molecule type" value="Genomic_DNA"/>
</dbReference>
<gene>
    <name evidence="3" type="ORF">BGZ99_006389</name>
</gene>
<dbReference type="Gene3D" id="3.90.1150.10">
    <property type="entry name" value="Aspartate Aminotransferase, domain 1"/>
    <property type="match status" value="1"/>
</dbReference>
<dbReference type="Gene3D" id="3.40.640.10">
    <property type="entry name" value="Type I PLP-dependent aspartate aminotransferase-like (Major domain)"/>
    <property type="match status" value="1"/>
</dbReference>
<keyword evidence="4" id="KW-1185">Reference proteome</keyword>
<dbReference type="OrthoDB" id="7042322at2759"/>
<proteinExistence type="predicted"/>
<comment type="caution">
    <text evidence="3">The sequence shown here is derived from an EMBL/GenBank/DDBJ whole genome shotgun (WGS) entry which is preliminary data.</text>
</comment>
<accession>A0A9P6RWC7</accession>
<sequence length="352" mass="39125">MTIKQNLSVRAMENLQGSKTMHEGGARANANKFDSASNVGGIINLGVAENRLMTKELTAILFGYGESHAGSRILREHFANNIFNRYFNPHEPVVWDQMVLGSGCSAIVDNFTFCVCDSGDGILITTPFYGGFNADIMAKSKAKVIAIELGDVSPFDVAHVDLMQHAVDRAVQEGIQVRAFVLSNPHNPLGRNYPREVIIEFLKFASRNRIHILFDEIYALSVFDHALTGQAKDEQPDHTPFISVLSIPNIEDYCEKELIHVAYGVSKDFCLNGFRCGCFLSPWNEDLLMAMKSIAVFNWMASTTDAMLVKLLEDPKTVDAFTKTNQQRLAEAYTTTVDTLRAFDIPYLPAQA</sequence>
<evidence type="ECO:0000259" key="2">
    <source>
        <dbReference type="Pfam" id="PF00155"/>
    </source>
</evidence>
<dbReference type="PANTHER" id="PTHR43795">
    <property type="entry name" value="BIFUNCTIONAL ASPARTATE AMINOTRANSFERASE AND GLUTAMATE/ASPARTATE-PREPHENATE AMINOTRANSFERASE-RELATED"/>
    <property type="match status" value="1"/>
</dbReference>
<dbReference type="InterPro" id="IPR015424">
    <property type="entry name" value="PyrdxlP-dep_Trfase"/>
</dbReference>
<dbReference type="GO" id="GO:0008483">
    <property type="term" value="F:transaminase activity"/>
    <property type="evidence" value="ECO:0007669"/>
    <property type="project" value="TreeGrafter"/>
</dbReference>
<keyword evidence="1" id="KW-0663">Pyridoxal phosphate</keyword>
<feature type="domain" description="Aminotransferase class I/classII large" evidence="2">
    <location>
        <begin position="96"/>
        <end position="351"/>
    </location>
</feature>
<evidence type="ECO:0000313" key="4">
    <source>
        <dbReference type="Proteomes" id="UP000738325"/>
    </source>
</evidence>
<reference evidence="3" key="1">
    <citation type="journal article" date="2020" name="Fungal Divers.">
        <title>Resolving the Mortierellaceae phylogeny through synthesis of multi-gene phylogenetics and phylogenomics.</title>
        <authorList>
            <person name="Vandepol N."/>
            <person name="Liber J."/>
            <person name="Desiro A."/>
            <person name="Na H."/>
            <person name="Kennedy M."/>
            <person name="Barry K."/>
            <person name="Grigoriev I.V."/>
            <person name="Miller A.N."/>
            <person name="O'Donnell K."/>
            <person name="Stajich J.E."/>
            <person name="Bonito G."/>
        </authorList>
    </citation>
    <scope>NUCLEOTIDE SEQUENCE</scope>
    <source>
        <strain evidence="3">REB-010B</strain>
    </source>
</reference>
<feature type="non-terminal residue" evidence="3">
    <location>
        <position position="352"/>
    </location>
</feature>
<dbReference type="PRINTS" id="PR00753">
    <property type="entry name" value="ACCSYNTHASE"/>
</dbReference>
<dbReference type="InterPro" id="IPR050478">
    <property type="entry name" value="Ethylene_sulfur-biosynth"/>
</dbReference>
<dbReference type="AlphaFoldDB" id="A0A9P6RWC7"/>